<evidence type="ECO:0000313" key="7">
    <source>
        <dbReference type="EMBL" id="QTD44921.1"/>
    </source>
</evidence>
<evidence type="ECO:0000313" key="8">
    <source>
        <dbReference type="Proteomes" id="UP000663903"/>
    </source>
</evidence>
<keyword evidence="4 6" id="KW-1133">Transmembrane helix</keyword>
<feature type="transmembrane region" description="Helical" evidence="6">
    <location>
        <begin position="73"/>
        <end position="94"/>
    </location>
</feature>
<comment type="subcellular location">
    <subcellularLocation>
        <location evidence="1">Cell membrane</location>
        <topology evidence="1">Multi-pass membrane protein</topology>
    </subcellularLocation>
</comment>
<keyword evidence="5 6" id="KW-0472">Membrane</keyword>
<dbReference type="PANTHER" id="PTHR30086">
    <property type="entry name" value="ARGININE EXPORTER PROTEIN ARGO"/>
    <property type="match status" value="1"/>
</dbReference>
<dbReference type="GO" id="GO:0015171">
    <property type="term" value="F:amino acid transmembrane transporter activity"/>
    <property type="evidence" value="ECO:0007669"/>
    <property type="project" value="TreeGrafter"/>
</dbReference>
<protein>
    <submittedName>
        <fullName evidence="7">LysE family translocator</fullName>
    </submittedName>
</protein>
<sequence>MPMTYSAHLALYLVLLIGIIALPGMDMAFVLGNALAGGARRGWAAVAGIVCGGLCHTALASLGVGAVLRSSPWLFNALLLSGAAYLAWLGVGLLRNGAPSALVPAEAATAQKTRTTVLQGMAVCLLNPKAYLFMLAVFPQFVRPGYGPLLGQVVVLGLMTAGVQVLIYGFITMAAARTRQWLGASGRWQTVLMRAVGMLLTAGAVWSVVTVRW</sequence>
<proteinExistence type="predicted"/>
<organism evidence="7 8">
    <name type="scientific">Ottowia testudinis</name>
    <dbReference type="NCBI Taxonomy" id="2816950"/>
    <lineage>
        <taxon>Bacteria</taxon>
        <taxon>Pseudomonadati</taxon>
        <taxon>Pseudomonadota</taxon>
        <taxon>Betaproteobacteria</taxon>
        <taxon>Burkholderiales</taxon>
        <taxon>Comamonadaceae</taxon>
        <taxon>Ottowia</taxon>
    </lineage>
</organism>
<dbReference type="InterPro" id="IPR001123">
    <property type="entry name" value="LeuE-type"/>
</dbReference>
<accession>A0A975CH02</accession>
<evidence type="ECO:0000256" key="3">
    <source>
        <dbReference type="ARBA" id="ARBA00022692"/>
    </source>
</evidence>
<dbReference type="EMBL" id="CP071796">
    <property type="protein sequence ID" value="QTD44921.1"/>
    <property type="molecule type" value="Genomic_DNA"/>
</dbReference>
<dbReference type="KEGG" id="otd:J1M35_18015"/>
<evidence type="ECO:0000256" key="5">
    <source>
        <dbReference type="ARBA" id="ARBA00023136"/>
    </source>
</evidence>
<feature type="transmembrane region" description="Helical" evidence="6">
    <location>
        <begin position="191"/>
        <end position="209"/>
    </location>
</feature>
<feature type="transmembrane region" description="Helical" evidence="6">
    <location>
        <begin position="43"/>
        <end position="67"/>
    </location>
</feature>
<dbReference type="PANTHER" id="PTHR30086:SF20">
    <property type="entry name" value="ARGININE EXPORTER PROTEIN ARGO-RELATED"/>
    <property type="match status" value="1"/>
</dbReference>
<name>A0A975CH02_9BURK</name>
<dbReference type="Pfam" id="PF01810">
    <property type="entry name" value="LysE"/>
    <property type="match status" value="1"/>
</dbReference>
<dbReference type="AlphaFoldDB" id="A0A975CH02"/>
<evidence type="ECO:0000256" key="2">
    <source>
        <dbReference type="ARBA" id="ARBA00022475"/>
    </source>
</evidence>
<feature type="transmembrane region" description="Helical" evidence="6">
    <location>
        <begin position="115"/>
        <end position="137"/>
    </location>
</feature>
<dbReference type="PIRSF" id="PIRSF006324">
    <property type="entry name" value="LeuE"/>
    <property type="match status" value="1"/>
</dbReference>
<feature type="transmembrane region" description="Helical" evidence="6">
    <location>
        <begin position="12"/>
        <end position="31"/>
    </location>
</feature>
<evidence type="ECO:0000256" key="6">
    <source>
        <dbReference type="SAM" id="Phobius"/>
    </source>
</evidence>
<dbReference type="RefSeq" id="WP_208008635.1">
    <property type="nucleotide sequence ID" value="NZ_CP071796.1"/>
</dbReference>
<keyword evidence="2" id="KW-1003">Cell membrane</keyword>
<evidence type="ECO:0000256" key="4">
    <source>
        <dbReference type="ARBA" id="ARBA00022989"/>
    </source>
</evidence>
<dbReference type="Proteomes" id="UP000663903">
    <property type="component" value="Chromosome"/>
</dbReference>
<keyword evidence="8" id="KW-1185">Reference proteome</keyword>
<reference evidence="7" key="1">
    <citation type="submission" date="2021-03" db="EMBL/GenBank/DDBJ databases">
        <title>Ottowia sp. 27C isolated from the cloaca of a Giant Asian pond turtle (Heosemys grandis).</title>
        <authorList>
            <person name="Spergser J."/>
            <person name="Busse H.-J."/>
        </authorList>
    </citation>
    <scope>NUCLEOTIDE SEQUENCE</scope>
    <source>
        <strain evidence="7">27C</strain>
    </source>
</reference>
<dbReference type="GO" id="GO:0005886">
    <property type="term" value="C:plasma membrane"/>
    <property type="evidence" value="ECO:0007669"/>
    <property type="project" value="UniProtKB-SubCell"/>
</dbReference>
<feature type="transmembrane region" description="Helical" evidence="6">
    <location>
        <begin position="149"/>
        <end position="171"/>
    </location>
</feature>
<keyword evidence="3 6" id="KW-0812">Transmembrane</keyword>
<gene>
    <name evidence="7" type="ORF">J1M35_18015</name>
</gene>
<evidence type="ECO:0000256" key="1">
    <source>
        <dbReference type="ARBA" id="ARBA00004651"/>
    </source>
</evidence>